<evidence type="ECO:0000313" key="2">
    <source>
        <dbReference type="EMBL" id="PIQ71479.1"/>
    </source>
</evidence>
<keyword evidence="1" id="KW-0472">Membrane</keyword>
<gene>
    <name evidence="2" type="ORF">COV87_03165</name>
</gene>
<name>A0A2H0KJR0_9BACT</name>
<dbReference type="Proteomes" id="UP000229497">
    <property type="component" value="Unassembled WGS sequence"/>
</dbReference>
<accession>A0A2H0KJR0</accession>
<keyword evidence="1" id="KW-1133">Transmembrane helix</keyword>
<feature type="transmembrane region" description="Helical" evidence="1">
    <location>
        <begin position="6"/>
        <end position="26"/>
    </location>
</feature>
<sequence length="61" mass="7067">MKGKELLILSLGVFLTIIAWMILDIYHIQTKIAEQINIKPAQVPNYVMDKTIIEVLKQKQE</sequence>
<evidence type="ECO:0000313" key="3">
    <source>
        <dbReference type="Proteomes" id="UP000229497"/>
    </source>
</evidence>
<dbReference type="AlphaFoldDB" id="A0A2H0KJR0"/>
<reference evidence="2 3" key="1">
    <citation type="submission" date="2017-09" db="EMBL/GenBank/DDBJ databases">
        <title>Depth-based differentiation of microbial function through sediment-hosted aquifers and enrichment of novel symbionts in the deep terrestrial subsurface.</title>
        <authorList>
            <person name="Probst A.J."/>
            <person name="Ladd B."/>
            <person name="Jarett J.K."/>
            <person name="Geller-Mcgrath D.E."/>
            <person name="Sieber C.M."/>
            <person name="Emerson J.B."/>
            <person name="Anantharaman K."/>
            <person name="Thomas B.C."/>
            <person name="Malmstrom R."/>
            <person name="Stieglmeier M."/>
            <person name="Klingl A."/>
            <person name="Woyke T."/>
            <person name="Ryan C.M."/>
            <person name="Banfield J.F."/>
        </authorList>
    </citation>
    <scope>NUCLEOTIDE SEQUENCE [LARGE SCALE GENOMIC DNA]</scope>
    <source>
        <strain evidence="2">CG11_big_fil_rev_8_21_14_0_20_37_16</strain>
    </source>
</reference>
<proteinExistence type="predicted"/>
<evidence type="ECO:0000256" key="1">
    <source>
        <dbReference type="SAM" id="Phobius"/>
    </source>
</evidence>
<organism evidence="2 3">
    <name type="scientific">Candidatus Roizmanbacteria bacterium CG11_big_fil_rev_8_21_14_0_20_37_16</name>
    <dbReference type="NCBI Taxonomy" id="1974857"/>
    <lineage>
        <taxon>Bacteria</taxon>
        <taxon>Candidatus Roizmaniibacteriota</taxon>
    </lineage>
</organism>
<keyword evidence="1" id="KW-0812">Transmembrane</keyword>
<protein>
    <submittedName>
        <fullName evidence="2">Uncharacterized protein</fullName>
    </submittedName>
</protein>
<comment type="caution">
    <text evidence="2">The sequence shown here is derived from an EMBL/GenBank/DDBJ whole genome shotgun (WGS) entry which is preliminary data.</text>
</comment>
<dbReference type="EMBL" id="PCVK01000090">
    <property type="protein sequence ID" value="PIQ71479.1"/>
    <property type="molecule type" value="Genomic_DNA"/>
</dbReference>